<organism evidence="5 6">
    <name type="scientific">Mya arenaria</name>
    <name type="common">Soft-shell clam</name>
    <dbReference type="NCBI Taxonomy" id="6604"/>
    <lineage>
        <taxon>Eukaryota</taxon>
        <taxon>Metazoa</taxon>
        <taxon>Spiralia</taxon>
        <taxon>Lophotrochozoa</taxon>
        <taxon>Mollusca</taxon>
        <taxon>Bivalvia</taxon>
        <taxon>Autobranchia</taxon>
        <taxon>Heteroconchia</taxon>
        <taxon>Euheterodonta</taxon>
        <taxon>Imparidentia</taxon>
        <taxon>Neoheterodontei</taxon>
        <taxon>Myida</taxon>
        <taxon>Myoidea</taxon>
        <taxon>Myidae</taxon>
        <taxon>Mya</taxon>
    </lineage>
</organism>
<evidence type="ECO:0000313" key="5">
    <source>
        <dbReference type="EMBL" id="WAR12651.1"/>
    </source>
</evidence>
<feature type="disulfide bond" evidence="2">
    <location>
        <begin position="318"/>
        <end position="330"/>
    </location>
</feature>
<protein>
    <recommendedName>
        <fullName evidence="7">CUB domain-containing protein</fullName>
    </recommendedName>
</protein>
<evidence type="ECO:0000256" key="3">
    <source>
        <dbReference type="SAM" id="MobiDB-lite"/>
    </source>
</evidence>
<gene>
    <name evidence="5" type="ORF">MAR_026831</name>
</gene>
<evidence type="ECO:0000313" key="6">
    <source>
        <dbReference type="Proteomes" id="UP001164746"/>
    </source>
</evidence>
<dbReference type="SUPFAM" id="SSF57424">
    <property type="entry name" value="LDL receptor-like module"/>
    <property type="match status" value="1"/>
</dbReference>
<feature type="compositionally biased region" description="Basic and acidic residues" evidence="3">
    <location>
        <begin position="412"/>
        <end position="423"/>
    </location>
</feature>
<evidence type="ECO:0000256" key="4">
    <source>
        <dbReference type="SAM" id="Phobius"/>
    </source>
</evidence>
<dbReference type="PANTHER" id="PTHR24652">
    <property type="entry name" value="LOW-DENSITY LIPOPROTEIN RECEPTOR CLASS A DOMAIN-CONTAINING PROTEIN 2"/>
    <property type="match status" value="1"/>
</dbReference>
<name>A0ABY7EVA8_MYAAR</name>
<feature type="region of interest" description="Disordered" evidence="3">
    <location>
        <begin position="412"/>
        <end position="467"/>
    </location>
</feature>
<comment type="caution">
    <text evidence="2">Lacks conserved residue(s) required for the propagation of feature annotation.</text>
</comment>
<dbReference type="InterPro" id="IPR036055">
    <property type="entry name" value="LDL_receptor-like_sf"/>
</dbReference>
<dbReference type="InterPro" id="IPR002172">
    <property type="entry name" value="LDrepeatLR_classA_rpt"/>
</dbReference>
<dbReference type="CDD" id="cd00112">
    <property type="entry name" value="LDLa"/>
    <property type="match status" value="1"/>
</dbReference>
<evidence type="ECO:0000256" key="1">
    <source>
        <dbReference type="ARBA" id="ARBA00023157"/>
    </source>
</evidence>
<feature type="compositionally biased region" description="Basic and acidic residues" evidence="3">
    <location>
        <begin position="455"/>
        <end position="467"/>
    </location>
</feature>
<dbReference type="PROSITE" id="PS50068">
    <property type="entry name" value="LDLRA_2"/>
    <property type="match status" value="1"/>
</dbReference>
<keyword evidence="1 2" id="KW-1015">Disulfide bond</keyword>
<feature type="non-terminal residue" evidence="5">
    <location>
        <position position="1"/>
    </location>
</feature>
<feature type="transmembrane region" description="Helical" evidence="4">
    <location>
        <begin position="132"/>
        <end position="156"/>
    </location>
</feature>
<reference evidence="5" key="1">
    <citation type="submission" date="2022-11" db="EMBL/GenBank/DDBJ databases">
        <title>Centuries of genome instability and evolution in soft-shell clam transmissible cancer (bioRxiv).</title>
        <authorList>
            <person name="Hart S.F.M."/>
            <person name="Yonemitsu M.A."/>
            <person name="Giersch R.M."/>
            <person name="Beal B.F."/>
            <person name="Arriagada G."/>
            <person name="Davis B.W."/>
            <person name="Ostrander E.A."/>
            <person name="Goff S.P."/>
            <person name="Metzger M.J."/>
        </authorList>
    </citation>
    <scope>NUCLEOTIDE SEQUENCE</scope>
    <source>
        <strain evidence="5">MELC-2E11</strain>
        <tissue evidence="5">Siphon/mantle</tissue>
    </source>
</reference>
<sequence>MEAQGIQQGELELAIHTYSGSDSRVSCDFTVSAGNGRHVMFYFTDPFLGSQNLTERVDRACIEPRDINGNYETFLTGMRPYICSRAQVKIGSKVYATTGNALSIAHDIVCIDRNPCRDHSDCPTGLEHLSSWAISGIVILVLLCGGIVIIMATVCLQRVGNKNYDLDGFTIPANGMRMMDTLCNEKVDMEAKGIQQGELELAINTNTGSDSRVSCDFTVTAENGRHVMFYFTDLFLGSPNFTERVDRACIEPRDINGNYETFLAGMRPYICSRTQVDIGSKVYATTGNALSLRFYRNRGYGIRVYVKLVFTAFRLGSCRTTERKCNNERCIAHDIVCNDRNPCGDNSDCPTGLEHLSSWAMSGIVILALLCGGIVIIMATVCLQRAGNKNYDLDDVTIPANGMVHHECPHVEMNEVPNIDKKPNTNFDRGSKRQSFNESNNKLSGSTEEGEDEDLLRAESDSQCRSDREKLIQTLNNSTLAVDKAGMLKDDQFKSKKPTHVVTVKTYSNGSGTSSSMINNRGGVTTFTGAAQSDTRVDFNSNS</sequence>
<proteinExistence type="predicted"/>
<keyword evidence="4" id="KW-1133">Transmembrane helix</keyword>
<evidence type="ECO:0008006" key="7">
    <source>
        <dbReference type="Google" id="ProtNLM"/>
    </source>
</evidence>
<keyword evidence="4" id="KW-0472">Membrane</keyword>
<feature type="compositionally biased region" description="Polar residues" evidence="3">
    <location>
        <begin position="424"/>
        <end position="447"/>
    </location>
</feature>
<evidence type="ECO:0000256" key="2">
    <source>
        <dbReference type="PROSITE-ProRule" id="PRU00124"/>
    </source>
</evidence>
<dbReference type="EMBL" id="CP111019">
    <property type="protein sequence ID" value="WAR12651.1"/>
    <property type="molecule type" value="Genomic_DNA"/>
</dbReference>
<feature type="disulfide bond" evidence="2">
    <location>
        <begin position="325"/>
        <end position="343"/>
    </location>
</feature>
<keyword evidence="6" id="KW-1185">Reference proteome</keyword>
<keyword evidence="4" id="KW-0812">Transmembrane</keyword>
<feature type="transmembrane region" description="Helical" evidence="4">
    <location>
        <begin position="359"/>
        <end position="381"/>
    </location>
</feature>
<accession>A0ABY7EVA8</accession>
<dbReference type="InterPro" id="IPR042333">
    <property type="entry name" value="LRAD2/Mig-13-like"/>
</dbReference>
<dbReference type="Proteomes" id="UP001164746">
    <property type="component" value="Chromosome 8"/>
</dbReference>